<dbReference type="Pfam" id="PF02308">
    <property type="entry name" value="MgtC"/>
    <property type="match status" value="1"/>
</dbReference>
<dbReference type="InterPro" id="IPR003416">
    <property type="entry name" value="MgtC/SapB/SrpB/YhiD_fam"/>
</dbReference>
<gene>
    <name evidence="9" type="ORF">ACFSQ0_00380</name>
</gene>
<dbReference type="PANTHER" id="PTHR33778">
    <property type="entry name" value="PROTEIN MGTC"/>
    <property type="match status" value="1"/>
</dbReference>
<evidence type="ECO:0000256" key="5">
    <source>
        <dbReference type="ARBA" id="ARBA00022989"/>
    </source>
</evidence>
<name>A0ABW5SCQ2_9FLAO</name>
<sequence>MPIELELDVLLFLKNGLAAILAGFLMGLERQLKGKHAGLKTNVLVALGANVFIMASLVFADFSGTDLTRVLGQIIVGVGFLGAGVILPKNGEDKVAGLATAATIWCSAAAGCLAGLGLYAVLGVFTCMVVLVNLVFGLLNRKIDKKKSAHKE</sequence>
<evidence type="ECO:0000313" key="9">
    <source>
        <dbReference type="EMBL" id="MFD2696442.1"/>
    </source>
</evidence>
<dbReference type="EMBL" id="JBHULZ010000002">
    <property type="protein sequence ID" value="MFD2696442.1"/>
    <property type="molecule type" value="Genomic_DNA"/>
</dbReference>
<feature type="transmembrane region" description="Helical" evidence="7">
    <location>
        <begin position="122"/>
        <end position="139"/>
    </location>
</feature>
<protein>
    <submittedName>
        <fullName evidence="9">MgtC/SapB family protein</fullName>
    </submittedName>
</protein>
<feature type="transmembrane region" description="Helical" evidence="7">
    <location>
        <begin position="12"/>
        <end position="29"/>
    </location>
</feature>
<evidence type="ECO:0000259" key="8">
    <source>
        <dbReference type="Pfam" id="PF02308"/>
    </source>
</evidence>
<dbReference type="RefSeq" id="WP_379042542.1">
    <property type="nucleotide sequence ID" value="NZ_JBHULZ010000002.1"/>
</dbReference>
<dbReference type="InterPro" id="IPR049177">
    <property type="entry name" value="MgtC_SapB_SrpB_YhiD_N"/>
</dbReference>
<proteinExistence type="inferred from homology"/>
<comment type="caution">
    <text evidence="9">The sequence shown here is derived from an EMBL/GenBank/DDBJ whole genome shotgun (WGS) entry which is preliminary data.</text>
</comment>
<dbReference type="PRINTS" id="PR01837">
    <property type="entry name" value="MGTCSAPBPROT"/>
</dbReference>
<feature type="transmembrane region" description="Helical" evidence="7">
    <location>
        <begin position="70"/>
        <end position="88"/>
    </location>
</feature>
<evidence type="ECO:0000256" key="3">
    <source>
        <dbReference type="ARBA" id="ARBA00022475"/>
    </source>
</evidence>
<dbReference type="Proteomes" id="UP001597357">
    <property type="component" value="Unassembled WGS sequence"/>
</dbReference>
<feature type="transmembrane region" description="Helical" evidence="7">
    <location>
        <begin position="41"/>
        <end position="64"/>
    </location>
</feature>
<keyword evidence="5 7" id="KW-1133">Transmembrane helix</keyword>
<keyword evidence="3" id="KW-1003">Cell membrane</keyword>
<evidence type="ECO:0000256" key="4">
    <source>
        <dbReference type="ARBA" id="ARBA00022692"/>
    </source>
</evidence>
<comment type="similarity">
    <text evidence="2">Belongs to the MgtC/SapB family.</text>
</comment>
<accession>A0ABW5SCQ2</accession>
<comment type="subcellular location">
    <subcellularLocation>
        <location evidence="1">Cell membrane</location>
        <topology evidence="1">Multi-pass membrane protein</topology>
    </subcellularLocation>
</comment>
<evidence type="ECO:0000256" key="6">
    <source>
        <dbReference type="ARBA" id="ARBA00023136"/>
    </source>
</evidence>
<keyword evidence="6 7" id="KW-0472">Membrane</keyword>
<reference evidence="10" key="1">
    <citation type="journal article" date="2019" name="Int. J. Syst. Evol. Microbiol.">
        <title>The Global Catalogue of Microorganisms (GCM) 10K type strain sequencing project: providing services to taxonomists for standard genome sequencing and annotation.</title>
        <authorList>
            <consortium name="The Broad Institute Genomics Platform"/>
            <consortium name="The Broad Institute Genome Sequencing Center for Infectious Disease"/>
            <person name="Wu L."/>
            <person name="Ma J."/>
        </authorList>
    </citation>
    <scope>NUCLEOTIDE SEQUENCE [LARGE SCALE GENOMIC DNA]</scope>
    <source>
        <strain evidence="10">KCTC 42255</strain>
    </source>
</reference>
<evidence type="ECO:0000256" key="7">
    <source>
        <dbReference type="SAM" id="Phobius"/>
    </source>
</evidence>
<feature type="transmembrane region" description="Helical" evidence="7">
    <location>
        <begin position="95"/>
        <end position="116"/>
    </location>
</feature>
<keyword evidence="4 7" id="KW-0812">Transmembrane</keyword>
<evidence type="ECO:0000256" key="1">
    <source>
        <dbReference type="ARBA" id="ARBA00004651"/>
    </source>
</evidence>
<dbReference type="PANTHER" id="PTHR33778:SF1">
    <property type="entry name" value="MAGNESIUM TRANSPORTER YHID-RELATED"/>
    <property type="match status" value="1"/>
</dbReference>
<evidence type="ECO:0000256" key="2">
    <source>
        <dbReference type="ARBA" id="ARBA00009298"/>
    </source>
</evidence>
<keyword evidence="10" id="KW-1185">Reference proteome</keyword>
<feature type="domain" description="MgtC/SapB/SrpB/YhiD N-terminal" evidence="8">
    <location>
        <begin position="18"/>
        <end position="140"/>
    </location>
</feature>
<organism evidence="9 10">
    <name type="scientific">Mesonia sediminis</name>
    <dbReference type="NCBI Taxonomy" id="1703946"/>
    <lineage>
        <taxon>Bacteria</taxon>
        <taxon>Pseudomonadati</taxon>
        <taxon>Bacteroidota</taxon>
        <taxon>Flavobacteriia</taxon>
        <taxon>Flavobacteriales</taxon>
        <taxon>Flavobacteriaceae</taxon>
        <taxon>Mesonia</taxon>
    </lineage>
</organism>
<evidence type="ECO:0000313" key="10">
    <source>
        <dbReference type="Proteomes" id="UP001597357"/>
    </source>
</evidence>